<dbReference type="PROSITE" id="PS50041">
    <property type="entry name" value="C_TYPE_LECTIN_2"/>
    <property type="match status" value="1"/>
</dbReference>
<dbReference type="EMBL" id="SOYY01000012">
    <property type="protein sequence ID" value="KAA0713833.1"/>
    <property type="molecule type" value="Genomic_DNA"/>
</dbReference>
<proteinExistence type="predicted"/>
<dbReference type="Gene3D" id="3.10.100.10">
    <property type="entry name" value="Mannose-Binding Protein A, subunit A"/>
    <property type="match status" value="1"/>
</dbReference>
<keyword evidence="5" id="KW-1185">Reference proteome</keyword>
<dbReference type="InterPro" id="IPR016186">
    <property type="entry name" value="C-type_lectin-like/link_sf"/>
</dbReference>
<name>A0A5A9NW35_9TELE</name>
<dbReference type="Pfam" id="PF00059">
    <property type="entry name" value="Lectin_C"/>
    <property type="match status" value="1"/>
</dbReference>
<feature type="domain" description="C-type lectin" evidence="3">
    <location>
        <begin position="112"/>
        <end position="235"/>
    </location>
</feature>
<dbReference type="InterPro" id="IPR050111">
    <property type="entry name" value="C-type_lectin/snaclec_domain"/>
</dbReference>
<feature type="transmembrane region" description="Helical" evidence="2">
    <location>
        <begin position="38"/>
        <end position="58"/>
    </location>
</feature>
<evidence type="ECO:0000259" key="3">
    <source>
        <dbReference type="PROSITE" id="PS50041"/>
    </source>
</evidence>
<keyword evidence="1 4" id="KW-0430">Lectin</keyword>
<dbReference type="AlphaFoldDB" id="A0A5A9NW35"/>
<keyword evidence="2" id="KW-0812">Transmembrane</keyword>
<evidence type="ECO:0000313" key="5">
    <source>
        <dbReference type="Proteomes" id="UP000324632"/>
    </source>
</evidence>
<reference evidence="4 5" key="1">
    <citation type="journal article" date="2019" name="Mol. Ecol. Resour.">
        <title>Chromosome-level genome assembly of Triplophysa tibetana, a fish adapted to the harsh high-altitude environment of the Tibetan Plateau.</title>
        <authorList>
            <person name="Yang X."/>
            <person name="Liu H."/>
            <person name="Ma Z."/>
            <person name="Zou Y."/>
            <person name="Zou M."/>
            <person name="Mao Y."/>
            <person name="Li X."/>
            <person name="Wang H."/>
            <person name="Chen T."/>
            <person name="Wang W."/>
            <person name="Yang R."/>
        </authorList>
    </citation>
    <scope>NUCLEOTIDE SEQUENCE [LARGE SCALE GENOMIC DNA]</scope>
    <source>
        <strain evidence="4">TTIB1903HZAU</strain>
        <tissue evidence="4">Muscle</tissue>
    </source>
</reference>
<dbReference type="CDD" id="cd03590">
    <property type="entry name" value="CLECT_DC-SIGN_like"/>
    <property type="match status" value="1"/>
</dbReference>
<dbReference type="InterPro" id="IPR033989">
    <property type="entry name" value="CD209-like_CTLD"/>
</dbReference>
<keyword evidence="2" id="KW-0472">Membrane</keyword>
<dbReference type="InterPro" id="IPR001304">
    <property type="entry name" value="C-type_lectin-like"/>
</dbReference>
<dbReference type="SMART" id="SM00034">
    <property type="entry name" value="CLECT"/>
    <property type="match status" value="1"/>
</dbReference>
<keyword evidence="2" id="KW-1133">Transmembrane helix</keyword>
<protein>
    <submittedName>
        <fullName evidence="4">C-type lectin domain family 10 member A MMGL</fullName>
    </submittedName>
</protein>
<organism evidence="4 5">
    <name type="scientific">Triplophysa tibetana</name>
    <dbReference type="NCBI Taxonomy" id="1572043"/>
    <lineage>
        <taxon>Eukaryota</taxon>
        <taxon>Metazoa</taxon>
        <taxon>Chordata</taxon>
        <taxon>Craniata</taxon>
        <taxon>Vertebrata</taxon>
        <taxon>Euteleostomi</taxon>
        <taxon>Actinopterygii</taxon>
        <taxon>Neopterygii</taxon>
        <taxon>Teleostei</taxon>
        <taxon>Ostariophysi</taxon>
        <taxon>Cypriniformes</taxon>
        <taxon>Nemacheilidae</taxon>
        <taxon>Triplophysa</taxon>
    </lineage>
</organism>
<sequence length="241" mass="27657">MESITYDRFSSASEIAQDEINHTAPKFLPELGRQNRKMYIISGVLALYMLILTMAVGIKLSQVSQEVADVTFSLKTIESSIKEASNPLQFEIPPLNPELIVQGPCEENWVFFKDSCYFQSTIKQSWQSAENNCIRKNAHLVVVNNLDELDFLSSIVKLQVSYWIGLVEKEEGQWSWVDGMDFKATEHYWDEGQPDNWDVIVNGEDCGQLHGRIRVEKRRHWNDADCTLSCPYICHLQFSLG</sequence>
<accession>A0A5A9NW35</accession>
<dbReference type="PANTHER" id="PTHR22803">
    <property type="entry name" value="MANNOSE, PHOSPHOLIPASE, LECTIN RECEPTOR RELATED"/>
    <property type="match status" value="1"/>
</dbReference>
<dbReference type="Proteomes" id="UP000324632">
    <property type="component" value="Chromosome 12"/>
</dbReference>
<evidence type="ECO:0000256" key="1">
    <source>
        <dbReference type="ARBA" id="ARBA00022734"/>
    </source>
</evidence>
<dbReference type="SUPFAM" id="SSF56436">
    <property type="entry name" value="C-type lectin-like"/>
    <property type="match status" value="1"/>
</dbReference>
<dbReference type="GO" id="GO:0030246">
    <property type="term" value="F:carbohydrate binding"/>
    <property type="evidence" value="ECO:0007669"/>
    <property type="project" value="UniProtKB-KW"/>
</dbReference>
<dbReference type="InterPro" id="IPR016187">
    <property type="entry name" value="CTDL_fold"/>
</dbReference>
<gene>
    <name evidence="4" type="ORF">E1301_Tti015582</name>
</gene>
<evidence type="ECO:0000313" key="4">
    <source>
        <dbReference type="EMBL" id="KAA0713833.1"/>
    </source>
</evidence>
<evidence type="ECO:0000256" key="2">
    <source>
        <dbReference type="SAM" id="Phobius"/>
    </source>
</evidence>
<comment type="caution">
    <text evidence="4">The sequence shown here is derived from an EMBL/GenBank/DDBJ whole genome shotgun (WGS) entry which is preliminary data.</text>
</comment>